<feature type="region of interest" description="Disordered" evidence="11">
    <location>
        <begin position="46"/>
        <end position="110"/>
    </location>
</feature>
<keyword evidence="9" id="KW-0968">Cytoplasmic vesicle</keyword>
<sequence length="379" mass="40927">MFNSVAKYLWGDANEVEQGYMEVSGQADTAGEQLDLAIHQDDDDWLVVGQPGKENEGHHPSHHAHPHQHHPHRHHHPHHHHHHHARPATVNDSHEPSALAQAPAPPGASDIELDEAASLRCSYNPLTGCSDSVQGALQDCTMNLNNFDLDSNYSSDGESGGDSGVRPSSPESVFSVCSGRSHATYRPSGSSHDPWIVAPPPCFTGSGLGELPTISSSPLENLLIEHPSMSVYLSVPPSSLPPSHPFHLAHLAGESAPASSEPRDSGDDSGEPGDALREDRTHQLPVGEQLPAAHRAHREGLGRHWGFAAPAQVSPAQAVARLHAAQRVQSGKSNKAVSRQKCRRENKVYEYKGCPKGNTKRSKRSRPSSCKSGRMCQRV</sequence>
<evidence type="ECO:0000256" key="3">
    <source>
        <dbReference type="ARBA" id="ARBA00022490"/>
    </source>
</evidence>
<evidence type="ECO:0000256" key="6">
    <source>
        <dbReference type="ARBA" id="ARBA00023159"/>
    </source>
</evidence>
<accession>A0ABM0JR61</accession>
<organism evidence="12 13">
    <name type="scientific">Aplysia californica</name>
    <name type="common">California sea hare</name>
    <dbReference type="NCBI Taxonomy" id="6500"/>
    <lineage>
        <taxon>Eukaryota</taxon>
        <taxon>Metazoa</taxon>
        <taxon>Spiralia</taxon>
        <taxon>Lophotrochozoa</taxon>
        <taxon>Mollusca</taxon>
        <taxon>Gastropoda</taxon>
        <taxon>Heterobranchia</taxon>
        <taxon>Euthyneura</taxon>
        <taxon>Tectipleura</taxon>
        <taxon>Aplysiida</taxon>
        <taxon>Aplysioidea</taxon>
        <taxon>Aplysiidae</taxon>
        <taxon>Aplysia</taxon>
    </lineage>
</organism>
<comment type="subcellular location">
    <subcellularLocation>
        <location evidence="2">Cytoplasm</location>
        <location evidence="2">Cytosol</location>
    </subcellularLocation>
    <subcellularLocation>
        <location evidence="1">Cytoplasmic vesicle</location>
        <location evidence="1">Autophagosome</location>
    </subcellularLocation>
    <subcellularLocation>
        <location evidence="10">Nucleus</location>
        <location evidence="10">Nuclear body</location>
    </subcellularLocation>
</comment>
<keyword evidence="8" id="KW-0539">Nucleus</keyword>
<evidence type="ECO:0000256" key="10">
    <source>
        <dbReference type="ARBA" id="ARBA00034306"/>
    </source>
</evidence>
<dbReference type="Pfam" id="PF14839">
    <property type="entry name" value="DOR"/>
    <property type="match status" value="1"/>
</dbReference>
<feature type="region of interest" description="Disordered" evidence="11">
    <location>
        <begin position="151"/>
        <end position="175"/>
    </location>
</feature>
<dbReference type="PANTHER" id="PTHR31671">
    <property type="entry name" value="DIABETES AND OBESITY REGULATED, ISOFORM G"/>
    <property type="match status" value="1"/>
</dbReference>
<feature type="compositionally biased region" description="Basic residues" evidence="11">
    <location>
        <begin position="60"/>
        <end position="86"/>
    </location>
</feature>
<keyword evidence="7" id="KW-0804">Transcription</keyword>
<evidence type="ECO:0000313" key="12">
    <source>
        <dbReference type="Proteomes" id="UP000694888"/>
    </source>
</evidence>
<dbReference type="RefSeq" id="XP_005099607.1">
    <property type="nucleotide sequence ID" value="XM_005099550.3"/>
</dbReference>
<feature type="region of interest" description="Disordered" evidence="11">
    <location>
        <begin position="324"/>
        <end position="379"/>
    </location>
</feature>
<gene>
    <name evidence="13" type="primary">LOC101858714</name>
</gene>
<feature type="compositionally biased region" description="Polar residues" evidence="11">
    <location>
        <begin position="327"/>
        <end position="337"/>
    </location>
</feature>
<evidence type="ECO:0000256" key="2">
    <source>
        <dbReference type="ARBA" id="ARBA00004514"/>
    </source>
</evidence>
<evidence type="ECO:0000256" key="5">
    <source>
        <dbReference type="ARBA" id="ARBA00023015"/>
    </source>
</evidence>
<proteinExistence type="predicted"/>
<protein>
    <submittedName>
        <fullName evidence="13">E3 ubiquitin-protein ligase Arkadia</fullName>
    </submittedName>
</protein>
<evidence type="ECO:0000256" key="8">
    <source>
        <dbReference type="ARBA" id="ARBA00023242"/>
    </source>
</evidence>
<evidence type="ECO:0000256" key="7">
    <source>
        <dbReference type="ARBA" id="ARBA00023163"/>
    </source>
</evidence>
<keyword evidence="3" id="KW-0963">Cytoplasm</keyword>
<keyword evidence="4" id="KW-0072">Autophagy</keyword>
<dbReference type="Proteomes" id="UP000694888">
    <property type="component" value="Unplaced"/>
</dbReference>
<name>A0ABM0JR61_APLCA</name>
<evidence type="ECO:0000256" key="4">
    <source>
        <dbReference type="ARBA" id="ARBA00023006"/>
    </source>
</evidence>
<dbReference type="InterPro" id="IPR029431">
    <property type="entry name" value="TP53INP"/>
</dbReference>
<keyword evidence="6" id="KW-0010">Activator</keyword>
<evidence type="ECO:0000313" key="13">
    <source>
        <dbReference type="RefSeq" id="XP_005099607.1"/>
    </source>
</evidence>
<keyword evidence="5" id="KW-0805">Transcription regulation</keyword>
<dbReference type="PANTHER" id="PTHR31671:SF3">
    <property type="entry name" value="DIABETES AND OBESITY REGULATED, ISOFORM G"/>
    <property type="match status" value="1"/>
</dbReference>
<dbReference type="GeneID" id="101858714"/>
<feature type="region of interest" description="Disordered" evidence="11">
    <location>
        <begin position="253"/>
        <end position="277"/>
    </location>
</feature>
<evidence type="ECO:0000256" key="11">
    <source>
        <dbReference type="SAM" id="MobiDB-lite"/>
    </source>
</evidence>
<evidence type="ECO:0000256" key="9">
    <source>
        <dbReference type="ARBA" id="ARBA00023329"/>
    </source>
</evidence>
<evidence type="ECO:0000256" key="1">
    <source>
        <dbReference type="ARBA" id="ARBA00004419"/>
    </source>
</evidence>
<keyword evidence="12" id="KW-1185">Reference proteome</keyword>
<reference evidence="13" key="1">
    <citation type="submission" date="2025-08" db="UniProtKB">
        <authorList>
            <consortium name="RefSeq"/>
        </authorList>
    </citation>
    <scope>IDENTIFICATION</scope>
</reference>